<reference evidence="1" key="1">
    <citation type="journal article" date="2021" name="Proc. Natl. Acad. Sci. U.S.A.">
        <title>A Catalog of Tens of Thousands of Viruses from Human Metagenomes Reveals Hidden Associations with Chronic Diseases.</title>
        <authorList>
            <person name="Tisza M.J."/>
            <person name="Buck C.B."/>
        </authorList>
    </citation>
    <scope>NUCLEOTIDE SEQUENCE</scope>
    <source>
        <strain evidence="1">Ctj7g1</strain>
    </source>
</reference>
<dbReference type="Pfam" id="PF24829">
    <property type="entry name" value="Phage_connect_2"/>
    <property type="match status" value="1"/>
</dbReference>
<accession>A0A8S5R2I2</accession>
<proteinExistence type="predicted"/>
<evidence type="ECO:0000313" key="1">
    <source>
        <dbReference type="EMBL" id="DAE25297.1"/>
    </source>
</evidence>
<dbReference type="EMBL" id="BK015796">
    <property type="protein sequence ID" value="DAE25297.1"/>
    <property type="molecule type" value="Genomic_DNA"/>
</dbReference>
<organism evidence="1">
    <name type="scientific">Siphoviridae sp. ctj7g1</name>
    <dbReference type="NCBI Taxonomy" id="2826438"/>
    <lineage>
        <taxon>Viruses</taxon>
        <taxon>Duplodnaviria</taxon>
        <taxon>Heunggongvirae</taxon>
        <taxon>Uroviricota</taxon>
        <taxon>Caudoviricetes</taxon>
    </lineage>
</organism>
<sequence length="116" mass="12873">MGSALQDVKKLLNIPADNTDFDVDIKSLMNSSLAVVFQVCPAIKKSSPVVSGTEEWSDLYDIDEPKTTTPRNIIASLIETFVTMDARLKFDPSINTAVKEAHQACRDEMVWRLSVV</sequence>
<dbReference type="InterPro" id="IPR056951">
    <property type="entry name" value="Phage_connect_2"/>
</dbReference>
<name>A0A8S5R2I2_9CAUD</name>
<protein>
    <submittedName>
        <fullName evidence="1">Uncharacterized protein</fullName>
    </submittedName>
</protein>